<keyword evidence="19" id="KW-1185">Reference proteome</keyword>
<keyword evidence="10" id="KW-0511">Multifunctional enzyme</keyword>
<dbReference type="PANTHER" id="PTHR32282">
    <property type="entry name" value="BINDING PROTEIN TRANSPEPTIDASE, PUTATIVE-RELATED"/>
    <property type="match status" value="1"/>
</dbReference>
<sequence length="767" mass="80699">MGRKRPGGGLSATQQAAKFLGVSVVSGAVLAGLALPAVGALGLAAAGTMEGFDDIPAMMERPPLSQKTTILDAEGNKIADVYSRNRTVIPLEEMSDYVIQGLVDTEDARFYDHGAIDLQGIIRALTQNVESGGVEQGASTLTQQYVKNVLVEAAGDDQAAIDEATSQSGAEGVGRKIREMKYAIQVEQELTKDEILENYLNITYFGQQAYGIEAASQRYFSKHAADLELWEGALLAGLVQSPSAYDPTVNEEAALNRRNTVLDHMAAEGDISEAEAEEAKQHDLGLNLSEPRNGCITAEDGAGFFCDYVREEFLSNPVFGETEQERQALWDLGGMTITTTLDPQAQQAANQAATDGANPDDEAAATVVQVEPGSGHILSMAQSRPYGLNADEHQTQLNLNVSHEMGGSAYGFQVGSTFKPIVAATALEEGISPAQTYHTDSETSIPMADYEDCDGNELGSASERTWEVSNELDSERGTWDMTDALGQSINTYFANLERDAGLCEVAHLAADMGVERGDNQPLEVLPTLTLGGQTIAPLQMANAYATFANHGTYCSPVSITRVTNADGEDLEVPDADCHRVMSEHTADSVTVMLRGVVEDGTGSQVGLTDRDNAGKTGTTDERKDVWFVGYTPEVSTAVRVGGDAEPFPMEDLYIGGRYVEKASGSGVAGPIWRQAMTGALQGVPPSSFAEVNVPRGNDHDDEDRDDHGNGDDDRDNGGNGGNGGGAGGGGDAGGAGDGGDDGWPDLPGLPGGNGNGGNGNGNGGNWP</sequence>
<evidence type="ECO:0000256" key="7">
    <source>
        <dbReference type="ARBA" id="ARBA00022801"/>
    </source>
</evidence>
<comment type="similarity">
    <text evidence="1">In the C-terminal section; belongs to the transpeptidase family.</text>
</comment>
<keyword evidence="15" id="KW-0472">Membrane</keyword>
<comment type="caution">
    <text evidence="18">The sequence shown here is derived from an EMBL/GenBank/DDBJ whole genome shotgun (WGS) entry which is preliminary data.</text>
</comment>
<feature type="domain" description="Penicillin-binding protein transpeptidase" evidence="16">
    <location>
        <begin position="366"/>
        <end position="633"/>
    </location>
</feature>
<feature type="domain" description="Glycosyl transferase family 51" evidence="17">
    <location>
        <begin position="75"/>
        <end position="265"/>
    </location>
</feature>
<dbReference type="InterPro" id="IPR001460">
    <property type="entry name" value="PCN-bd_Tpept"/>
</dbReference>
<dbReference type="OrthoDB" id="8865355at2"/>
<dbReference type="InterPro" id="IPR001264">
    <property type="entry name" value="Glyco_trans_51"/>
</dbReference>
<keyword evidence="6" id="KW-0808">Transferase</keyword>
<protein>
    <submittedName>
        <fullName evidence="18">Penicillin-binding protein</fullName>
    </submittedName>
</protein>
<evidence type="ECO:0000256" key="8">
    <source>
        <dbReference type="ARBA" id="ARBA00022960"/>
    </source>
</evidence>
<keyword evidence="15" id="KW-1133">Transmembrane helix</keyword>
<evidence type="ECO:0000256" key="1">
    <source>
        <dbReference type="ARBA" id="ARBA00007090"/>
    </source>
</evidence>
<dbReference type="GO" id="GO:0009002">
    <property type="term" value="F:serine-type D-Ala-D-Ala carboxypeptidase activity"/>
    <property type="evidence" value="ECO:0007669"/>
    <property type="project" value="UniProtKB-EC"/>
</dbReference>
<comment type="similarity">
    <text evidence="2">In the N-terminal section; belongs to the glycosyltransferase 51 family.</text>
</comment>
<evidence type="ECO:0000256" key="4">
    <source>
        <dbReference type="ARBA" id="ARBA00022670"/>
    </source>
</evidence>
<comment type="catalytic activity">
    <reaction evidence="13">
        <text>[GlcNAc-(1-&gt;4)-Mur2Ac(oyl-L-Ala-gamma-D-Glu-L-Lys-D-Ala-D-Ala)](n)-di-trans,octa-cis-undecaprenyl diphosphate + beta-D-GlcNAc-(1-&gt;4)-Mur2Ac(oyl-L-Ala-gamma-D-Glu-L-Lys-D-Ala-D-Ala)-di-trans,octa-cis-undecaprenyl diphosphate = [GlcNAc-(1-&gt;4)-Mur2Ac(oyl-L-Ala-gamma-D-Glu-L-Lys-D-Ala-D-Ala)](n+1)-di-trans,octa-cis-undecaprenyl diphosphate + di-trans,octa-cis-undecaprenyl diphosphate + H(+)</text>
        <dbReference type="Rhea" id="RHEA:23708"/>
        <dbReference type="Rhea" id="RHEA-COMP:9602"/>
        <dbReference type="Rhea" id="RHEA-COMP:9603"/>
        <dbReference type="ChEBI" id="CHEBI:15378"/>
        <dbReference type="ChEBI" id="CHEBI:58405"/>
        <dbReference type="ChEBI" id="CHEBI:60033"/>
        <dbReference type="ChEBI" id="CHEBI:78435"/>
        <dbReference type="EC" id="2.4.99.28"/>
    </reaction>
</comment>
<dbReference type="InterPro" id="IPR023346">
    <property type="entry name" value="Lysozyme-like_dom_sf"/>
</dbReference>
<evidence type="ECO:0000256" key="9">
    <source>
        <dbReference type="ARBA" id="ARBA00022984"/>
    </source>
</evidence>
<reference evidence="18 19" key="1">
    <citation type="journal article" date="2014" name="Int. J. Syst. Evol. Microbiol.">
        <title>Streptomyces hoynatensis sp. nov., isolated from deep marine sediment.</title>
        <authorList>
            <person name="Veyisoglu A."/>
            <person name="Sahin N."/>
        </authorList>
    </citation>
    <scope>NUCLEOTIDE SEQUENCE [LARGE SCALE GENOMIC DNA]</scope>
    <source>
        <strain evidence="18 19">KCTC 29097</strain>
    </source>
</reference>
<dbReference type="RefSeq" id="WP_120678352.1">
    <property type="nucleotide sequence ID" value="NZ_RBAL01000005.1"/>
</dbReference>
<evidence type="ECO:0000256" key="3">
    <source>
        <dbReference type="ARBA" id="ARBA00022645"/>
    </source>
</evidence>
<dbReference type="Gene3D" id="3.40.710.10">
    <property type="entry name" value="DD-peptidase/beta-lactamase superfamily"/>
    <property type="match status" value="1"/>
</dbReference>
<keyword evidence="5" id="KW-0328">Glycosyltransferase</keyword>
<proteinExistence type="inferred from homology"/>
<dbReference type="Pfam" id="PF00905">
    <property type="entry name" value="Transpeptidase"/>
    <property type="match status" value="1"/>
</dbReference>
<evidence type="ECO:0000256" key="6">
    <source>
        <dbReference type="ARBA" id="ARBA00022679"/>
    </source>
</evidence>
<evidence type="ECO:0000256" key="10">
    <source>
        <dbReference type="ARBA" id="ARBA00023268"/>
    </source>
</evidence>
<evidence type="ECO:0000256" key="5">
    <source>
        <dbReference type="ARBA" id="ARBA00022676"/>
    </source>
</evidence>
<evidence type="ECO:0000256" key="13">
    <source>
        <dbReference type="ARBA" id="ARBA00049902"/>
    </source>
</evidence>
<evidence type="ECO:0000313" key="19">
    <source>
        <dbReference type="Proteomes" id="UP000272474"/>
    </source>
</evidence>
<keyword evidence="11" id="KW-0961">Cell wall biogenesis/degradation</keyword>
<comment type="catalytic activity">
    <reaction evidence="12">
        <text>Preferential cleavage: (Ac)2-L-Lys-D-Ala-|-D-Ala. Also transpeptidation of peptidyl-alanyl moieties that are N-acyl substituents of D-alanine.</text>
        <dbReference type="EC" id="3.4.16.4"/>
    </reaction>
</comment>
<evidence type="ECO:0000256" key="15">
    <source>
        <dbReference type="SAM" id="Phobius"/>
    </source>
</evidence>
<keyword evidence="8" id="KW-0133">Cell shape</keyword>
<feature type="region of interest" description="Disordered" evidence="14">
    <location>
        <begin position="682"/>
        <end position="767"/>
    </location>
</feature>
<dbReference type="EMBL" id="RBAL01000005">
    <property type="protein sequence ID" value="RKN43084.1"/>
    <property type="molecule type" value="Genomic_DNA"/>
</dbReference>
<evidence type="ECO:0000259" key="16">
    <source>
        <dbReference type="Pfam" id="PF00905"/>
    </source>
</evidence>
<evidence type="ECO:0000256" key="12">
    <source>
        <dbReference type="ARBA" id="ARBA00034000"/>
    </source>
</evidence>
<dbReference type="GO" id="GO:0009252">
    <property type="term" value="P:peptidoglycan biosynthetic process"/>
    <property type="evidence" value="ECO:0007669"/>
    <property type="project" value="UniProtKB-KW"/>
</dbReference>
<name>A0A3A9Z5F1_9ACTN</name>
<feature type="compositionally biased region" description="Gly residues" evidence="14">
    <location>
        <begin position="717"/>
        <end position="737"/>
    </location>
</feature>
<dbReference type="AlphaFoldDB" id="A0A3A9Z5F1"/>
<dbReference type="Pfam" id="PF00912">
    <property type="entry name" value="Transgly"/>
    <property type="match status" value="1"/>
</dbReference>
<dbReference type="GO" id="GO:0006508">
    <property type="term" value="P:proteolysis"/>
    <property type="evidence" value="ECO:0007669"/>
    <property type="project" value="UniProtKB-KW"/>
</dbReference>
<dbReference type="SUPFAM" id="SSF53955">
    <property type="entry name" value="Lysozyme-like"/>
    <property type="match status" value="1"/>
</dbReference>
<keyword evidence="15" id="KW-0812">Transmembrane</keyword>
<dbReference type="FunFam" id="1.10.3810.10:FF:000001">
    <property type="entry name" value="Penicillin-binding protein 1A"/>
    <property type="match status" value="1"/>
</dbReference>
<feature type="transmembrane region" description="Helical" evidence="15">
    <location>
        <begin position="20"/>
        <end position="46"/>
    </location>
</feature>
<dbReference type="PANTHER" id="PTHR32282:SF33">
    <property type="entry name" value="PEPTIDOGLYCAN GLYCOSYLTRANSFERASE"/>
    <property type="match status" value="1"/>
</dbReference>
<dbReference type="GO" id="GO:0071555">
    <property type="term" value="P:cell wall organization"/>
    <property type="evidence" value="ECO:0007669"/>
    <property type="project" value="UniProtKB-KW"/>
</dbReference>
<gene>
    <name evidence="18" type="ORF">D7294_11335</name>
</gene>
<keyword evidence="7" id="KW-0378">Hydrolase</keyword>
<dbReference type="Gene3D" id="1.10.3810.10">
    <property type="entry name" value="Biosynthetic peptidoglycan transglycosylase-like"/>
    <property type="match status" value="1"/>
</dbReference>
<dbReference type="InterPro" id="IPR012338">
    <property type="entry name" value="Beta-lactam/transpept-like"/>
</dbReference>
<evidence type="ECO:0000313" key="18">
    <source>
        <dbReference type="EMBL" id="RKN43084.1"/>
    </source>
</evidence>
<evidence type="ECO:0000256" key="2">
    <source>
        <dbReference type="ARBA" id="ARBA00007739"/>
    </source>
</evidence>
<dbReference type="InterPro" id="IPR036950">
    <property type="entry name" value="PBP_transglycosylase"/>
</dbReference>
<dbReference type="GO" id="GO:0008955">
    <property type="term" value="F:peptidoglycan glycosyltransferase activity"/>
    <property type="evidence" value="ECO:0007669"/>
    <property type="project" value="UniProtKB-EC"/>
</dbReference>
<dbReference type="GO" id="GO:0030288">
    <property type="term" value="C:outer membrane-bounded periplasmic space"/>
    <property type="evidence" value="ECO:0007669"/>
    <property type="project" value="TreeGrafter"/>
</dbReference>
<dbReference type="InterPro" id="IPR050396">
    <property type="entry name" value="Glycosyltr_51/Transpeptidase"/>
</dbReference>
<evidence type="ECO:0000256" key="14">
    <source>
        <dbReference type="SAM" id="MobiDB-lite"/>
    </source>
</evidence>
<evidence type="ECO:0000256" key="11">
    <source>
        <dbReference type="ARBA" id="ARBA00023316"/>
    </source>
</evidence>
<keyword evidence="3" id="KW-0121">Carboxypeptidase</keyword>
<organism evidence="18 19">
    <name type="scientific">Streptomyces hoynatensis</name>
    <dbReference type="NCBI Taxonomy" id="1141874"/>
    <lineage>
        <taxon>Bacteria</taxon>
        <taxon>Bacillati</taxon>
        <taxon>Actinomycetota</taxon>
        <taxon>Actinomycetes</taxon>
        <taxon>Kitasatosporales</taxon>
        <taxon>Streptomycetaceae</taxon>
        <taxon>Streptomyces</taxon>
    </lineage>
</organism>
<evidence type="ECO:0000259" key="17">
    <source>
        <dbReference type="Pfam" id="PF00912"/>
    </source>
</evidence>
<accession>A0A3A9Z5F1</accession>
<dbReference type="GO" id="GO:0008658">
    <property type="term" value="F:penicillin binding"/>
    <property type="evidence" value="ECO:0007669"/>
    <property type="project" value="InterPro"/>
</dbReference>
<feature type="compositionally biased region" description="Gly residues" evidence="14">
    <location>
        <begin position="749"/>
        <end position="767"/>
    </location>
</feature>
<dbReference type="SUPFAM" id="SSF56601">
    <property type="entry name" value="beta-lactamase/transpeptidase-like"/>
    <property type="match status" value="1"/>
</dbReference>
<keyword evidence="4" id="KW-0645">Protease</keyword>
<keyword evidence="9" id="KW-0573">Peptidoglycan synthesis</keyword>
<dbReference type="GO" id="GO:0008360">
    <property type="term" value="P:regulation of cell shape"/>
    <property type="evidence" value="ECO:0007669"/>
    <property type="project" value="UniProtKB-KW"/>
</dbReference>
<dbReference type="Proteomes" id="UP000272474">
    <property type="component" value="Unassembled WGS sequence"/>
</dbReference>